<dbReference type="EMBL" id="BMFW01000025">
    <property type="protein sequence ID" value="GGI00136.1"/>
    <property type="molecule type" value="Genomic_DNA"/>
</dbReference>
<evidence type="ECO:0000313" key="1">
    <source>
        <dbReference type="EMBL" id="GGI00136.1"/>
    </source>
</evidence>
<proteinExistence type="predicted"/>
<keyword evidence="2" id="KW-1185">Reference proteome</keyword>
<organism evidence="1 2">
    <name type="scientific">Arthrobacter liuii</name>
    <dbReference type="NCBI Taxonomy" id="1476996"/>
    <lineage>
        <taxon>Bacteria</taxon>
        <taxon>Bacillati</taxon>
        <taxon>Actinomycetota</taxon>
        <taxon>Actinomycetes</taxon>
        <taxon>Micrococcales</taxon>
        <taxon>Micrococcaceae</taxon>
        <taxon>Arthrobacter</taxon>
    </lineage>
</organism>
<gene>
    <name evidence="1" type="ORF">GCM10007170_36580</name>
</gene>
<name>A0ABQ2AWI6_9MICC</name>
<sequence>MGDDSSPQYARALKATENAWREMAAEFGLLTEAELSAAAAEPSAGPQFALDEMAAGRLLAVERPEGLRYPGFQVDRQRHAIRPVMHDLMKVARGAGRSGTSLALWMVSATGYLDGARPVDLLESPAAVINAAIQSFNVEW</sequence>
<dbReference type="RefSeq" id="WP_376935422.1">
    <property type="nucleotide sequence ID" value="NZ_JBHLUQ010000028.1"/>
</dbReference>
<dbReference type="Proteomes" id="UP000643279">
    <property type="component" value="Unassembled WGS sequence"/>
</dbReference>
<protein>
    <submittedName>
        <fullName evidence="1">Uncharacterized protein</fullName>
    </submittedName>
</protein>
<comment type="caution">
    <text evidence="1">The sequence shown here is derived from an EMBL/GenBank/DDBJ whole genome shotgun (WGS) entry which is preliminary data.</text>
</comment>
<reference evidence="2" key="1">
    <citation type="journal article" date="2019" name="Int. J. Syst. Evol. Microbiol.">
        <title>The Global Catalogue of Microorganisms (GCM) 10K type strain sequencing project: providing services to taxonomists for standard genome sequencing and annotation.</title>
        <authorList>
            <consortium name="The Broad Institute Genomics Platform"/>
            <consortium name="The Broad Institute Genome Sequencing Center for Infectious Disease"/>
            <person name="Wu L."/>
            <person name="Ma J."/>
        </authorList>
    </citation>
    <scope>NUCLEOTIDE SEQUENCE [LARGE SCALE GENOMIC DNA]</scope>
    <source>
        <strain evidence="2">CGMCC 1.12778</strain>
    </source>
</reference>
<accession>A0ABQ2AWI6</accession>
<evidence type="ECO:0000313" key="2">
    <source>
        <dbReference type="Proteomes" id="UP000643279"/>
    </source>
</evidence>